<evidence type="ECO:0000313" key="9">
    <source>
        <dbReference type="Proteomes" id="UP001212841"/>
    </source>
</evidence>
<dbReference type="PROSITE" id="PS50014">
    <property type="entry name" value="BROMODOMAIN_2"/>
    <property type="match status" value="1"/>
</dbReference>
<dbReference type="SMART" id="SM00297">
    <property type="entry name" value="BROMO"/>
    <property type="match status" value="1"/>
</dbReference>
<keyword evidence="4" id="KW-0539">Nucleus</keyword>
<dbReference type="GO" id="GO:0051123">
    <property type="term" value="P:RNA polymerase II preinitiation complex assembly"/>
    <property type="evidence" value="ECO:0007669"/>
    <property type="project" value="TreeGrafter"/>
</dbReference>
<dbReference type="PANTHER" id="PTHR13900:SF0">
    <property type="entry name" value="TRANSCRIPTION INITIATION FACTOR TFIID SUBUNIT 1"/>
    <property type="match status" value="1"/>
</dbReference>
<dbReference type="Proteomes" id="UP001212841">
    <property type="component" value="Unassembled WGS sequence"/>
</dbReference>
<evidence type="ECO:0000256" key="5">
    <source>
        <dbReference type="PROSITE-ProRule" id="PRU00035"/>
    </source>
</evidence>
<dbReference type="InterPro" id="IPR036322">
    <property type="entry name" value="WD40_repeat_dom_sf"/>
</dbReference>
<dbReference type="Gene3D" id="2.130.10.10">
    <property type="entry name" value="YVTN repeat-like/Quinoprotein amine dehydrogenase"/>
    <property type="match status" value="1"/>
</dbReference>
<comment type="caution">
    <text evidence="8">The sequence shown here is derived from an EMBL/GenBank/DDBJ whole genome shotgun (WGS) entry which is preliminary data.</text>
</comment>
<dbReference type="Pfam" id="PF00439">
    <property type="entry name" value="Bromodomain"/>
    <property type="match status" value="1"/>
</dbReference>
<dbReference type="SUPFAM" id="SSF47370">
    <property type="entry name" value="Bromodomain"/>
    <property type="match status" value="1"/>
</dbReference>
<protein>
    <recommendedName>
        <fullName evidence="7">Bromo domain-containing protein</fullName>
    </recommendedName>
</protein>
<feature type="compositionally biased region" description="Pro residues" evidence="6">
    <location>
        <begin position="972"/>
        <end position="981"/>
    </location>
</feature>
<evidence type="ECO:0000256" key="2">
    <source>
        <dbReference type="ARBA" id="ARBA00009064"/>
    </source>
</evidence>
<comment type="subcellular location">
    <subcellularLocation>
        <location evidence="1">Nucleus</location>
    </subcellularLocation>
</comment>
<accession>A0AAD5SDF7</accession>
<dbReference type="PROSITE" id="PS00633">
    <property type="entry name" value="BROMODOMAIN_1"/>
    <property type="match status" value="1"/>
</dbReference>
<feature type="compositionally biased region" description="Low complexity" evidence="6">
    <location>
        <begin position="1205"/>
        <end position="1232"/>
    </location>
</feature>
<evidence type="ECO:0000256" key="6">
    <source>
        <dbReference type="SAM" id="MobiDB-lite"/>
    </source>
</evidence>
<dbReference type="Pfam" id="PF12157">
    <property type="entry name" value="DUF3591"/>
    <property type="match status" value="1"/>
</dbReference>
<keyword evidence="9" id="KW-1185">Reference proteome</keyword>
<dbReference type="InterPro" id="IPR018359">
    <property type="entry name" value="Bromodomain_CS"/>
</dbReference>
<evidence type="ECO:0000256" key="3">
    <source>
        <dbReference type="ARBA" id="ARBA00023117"/>
    </source>
</evidence>
<dbReference type="SUPFAM" id="SSF50978">
    <property type="entry name" value="WD40 repeat-like"/>
    <property type="match status" value="1"/>
</dbReference>
<dbReference type="InterPro" id="IPR015943">
    <property type="entry name" value="WD40/YVTN_repeat-like_dom_sf"/>
</dbReference>
<comment type="similarity">
    <text evidence="2">Belongs to the TAF1 family.</text>
</comment>
<dbReference type="InterPro" id="IPR001487">
    <property type="entry name" value="Bromodomain"/>
</dbReference>
<dbReference type="PANTHER" id="PTHR13900">
    <property type="entry name" value="TRANSCRIPTION INITIATION FACTOR TFIID"/>
    <property type="match status" value="1"/>
</dbReference>
<gene>
    <name evidence="8" type="ORF">HK097_007193</name>
</gene>
<organism evidence="8 9">
    <name type="scientific">Rhizophlyctis rosea</name>
    <dbReference type="NCBI Taxonomy" id="64517"/>
    <lineage>
        <taxon>Eukaryota</taxon>
        <taxon>Fungi</taxon>
        <taxon>Fungi incertae sedis</taxon>
        <taxon>Chytridiomycota</taxon>
        <taxon>Chytridiomycota incertae sedis</taxon>
        <taxon>Chytridiomycetes</taxon>
        <taxon>Rhizophlyctidales</taxon>
        <taxon>Rhizophlyctidaceae</taxon>
        <taxon>Rhizophlyctis</taxon>
    </lineage>
</organism>
<feature type="compositionally biased region" description="Pro residues" evidence="6">
    <location>
        <begin position="131"/>
        <end position="141"/>
    </location>
</feature>
<dbReference type="InterPro" id="IPR036427">
    <property type="entry name" value="Bromodomain-like_sf"/>
</dbReference>
<feature type="region of interest" description="Disordered" evidence="6">
    <location>
        <begin position="836"/>
        <end position="858"/>
    </location>
</feature>
<name>A0AAD5SDF7_9FUNG</name>
<sequence length="1906" mass="213834">MSSLAFMFGNVDEEGRAEDQDEEFKLIAEASEFVMRAAGLGEFAIEGEDRGGDTDLSAESLATAEKSGERLDYSEETELAADDTVQPIAVPIPLVSIAPLTQTRVGARNDEDDYDIEDADKPQEPQEPQEPQQPIPQIPFPPKEEYDRARLAELFPGFEDGVIRQTDVNIPKVVPFVSRPCRREHKRRVVHDQHYVVMDDDYEKFHQRKRLKTSADERMRYGPTFDGGRGLSEVDPLTIENWEANIIWDDDDVIRLAEKKIAPRSFTQNQHLEYASWEMGIIWDDGDASDGDVPGLVSGDEDENAVEGQRRAWLRSHPDPTERKFADRFNLSDDQKYQAMQTRDRVRQTQATAILQHSMPAVKLNLQYFKLHLDKKELRSFHRPALNFPQHQLFKFSRTERLKKKKLKGKEAAEVLQTPKDLTLKDTAKYALFEYSEEYPPIMMNTGMASFVHNYYKKTEENDPTMPTGELGGPYLLEPKDASPFLGYGFVYPGQTLQAIDNNLYRAPIFRQEPSETDFLVIKQTTKDGSKFYIREIPHLFVVGQTFPVIDVPRPQSRKITTTRRGRMQSMAYRLMHANDDKLIPYDILRDHFAWMDEIQFKTKLKEFAQFQVKGQNTRKWKLRGPKGSTKAPRLPSEEEIQKLVSPEDVCLLESMMVGQQRLRDAGYGDEVMQGEEEPDKDVEKDEEVDLEVALAPWTITKNFVLAQRGKGMIKLFGPGDPSGRGEAFSFVRASMKEMFLRPGEDAAEREKKLENLPKYAHKYTVKEQQVVYNEEIEKIWARQFESLSRTEPPEDEEDREAYDYDEEMRGLEEQQTVRGALVGVLRPMTDGFVNGDQYSDVEEDKDETTSNAGSLNSHMTGAKGSKILILRRLIAEGVWEEEAIQDQRVINLYKLRYKERRMRLWGRFASCNRRRTAETQAEETDPLAPELEKKRGRKRKEFQVENSSAVEAPAPGPSGSGFTVRLSFNAPAPPPDASPPPKRKRADSITNATSEDYLQKAHPKSYGRRRARPEVQLQEIFEAILTKLKREPDSHDFCVPVPQLYADYYKLIKHPITLEQITDRNRDFKYKTAAAFLAEIQLLADNAYAYNGPHAPHTLTAARFLAMAKDALQKRQTDIARIEQEVIDSQDQPIPLGDGLGGPSGQQQWVAGQNAMVMSPVGSPGPADGFDGPFSPVIGSQQVPSGSQTDLPSPPAPKSQPNVTASTFSAAPAKAPTASAAPPKASPAVANPKKDQLAPKPVAPRPQQDDEYGDYGDDFEDYEEDFEDFEAEVPALPQPVDTGGMAGMTQEEVAPAKDIMDVSCCLVEHTVSRVFRYTMKVRKALEAENERASSRQSQRIKEIEVQQPKHERVGSDLPKRQIIDLEVAHKRSQKAKALSQAEQRMAKRAKDLQNLIELDVAMYDILELPPLNEYELYIRNYGTSNTVQASTQSNEDLLDRDIQTDDWLVEDKWSQAPSDMTAEVGSSLPELPWMEAKKKPKSATREEAGEKKAKRSNAGYGEYLAVMDVLLEENAGDTGVSGIFQATAAVSISQGVAELGVPRFLANRTIRDIWYSPTDYRLVMAAFSTKSGETVSPLDSKGIISLWRLSDPSVPYRANEDSIVSVMALYEGDAATKKELKDGEGEPFHLVSVDGSGKLQMWAVVELRGEANELSDVDYGMGIDSKIKLVKSTHLQLRSPGRHAPGSDLQVQCAATSPDGSSTFLIGLTMPQILHESRFHSRMQPRYFRPTPPTLTPTTDPVTSICYCPQDARIFIAGHQSGRLAMYVSTSQAAVRIWELEAPIKLCRWSMHRAGVFYVLDALGEIHVWDLVESATGPSRVIQAGTAQTGKVVHFALSTAAVVGDGGKGRKKVVTASQMNLKAGSTRNATLVIAYEGGRIEVHLLEQELAETGIDEEDVFEDLLG</sequence>
<feature type="compositionally biased region" description="Basic residues" evidence="6">
    <location>
        <begin position="1002"/>
        <end position="1011"/>
    </location>
</feature>
<feature type="region of interest" description="Disordered" evidence="6">
    <location>
        <begin position="1328"/>
        <end position="1354"/>
    </location>
</feature>
<feature type="domain" description="Bromo" evidence="7">
    <location>
        <begin position="1030"/>
        <end position="1099"/>
    </location>
</feature>
<dbReference type="InterPro" id="IPR040240">
    <property type="entry name" value="TAF1"/>
</dbReference>
<feature type="region of interest" description="Disordered" evidence="6">
    <location>
        <begin position="1158"/>
        <end position="1260"/>
    </location>
</feature>
<feature type="compositionally biased region" description="Acidic residues" evidence="6">
    <location>
        <begin position="1250"/>
        <end position="1260"/>
    </location>
</feature>
<feature type="region of interest" description="Disordered" evidence="6">
    <location>
        <begin position="103"/>
        <end position="142"/>
    </location>
</feature>
<feature type="region of interest" description="Disordered" evidence="6">
    <location>
        <begin position="914"/>
        <end position="1011"/>
    </location>
</feature>
<feature type="compositionally biased region" description="Polar residues" evidence="6">
    <location>
        <begin position="1179"/>
        <end position="1192"/>
    </location>
</feature>
<dbReference type="Gene3D" id="1.20.920.10">
    <property type="entry name" value="Bromodomain-like"/>
    <property type="match status" value="1"/>
</dbReference>
<evidence type="ECO:0000256" key="1">
    <source>
        <dbReference type="ARBA" id="ARBA00004123"/>
    </source>
</evidence>
<dbReference type="GO" id="GO:0016251">
    <property type="term" value="F:RNA polymerase II general transcription initiation factor activity"/>
    <property type="evidence" value="ECO:0007669"/>
    <property type="project" value="InterPro"/>
</dbReference>
<reference evidence="8" key="1">
    <citation type="submission" date="2020-05" db="EMBL/GenBank/DDBJ databases">
        <title>Phylogenomic resolution of chytrid fungi.</title>
        <authorList>
            <person name="Stajich J.E."/>
            <person name="Amses K."/>
            <person name="Simmons R."/>
            <person name="Seto K."/>
            <person name="Myers J."/>
            <person name="Bonds A."/>
            <person name="Quandt C.A."/>
            <person name="Barry K."/>
            <person name="Liu P."/>
            <person name="Grigoriev I."/>
            <person name="Longcore J.E."/>
            <person name="James T.Y."/>
        </authorList>
    </citation>
    <scope>NUCLEOTIDE SEQUENCE</scope>
    <source>
        <strain evidence="8">JEL0318</strain>
    </source>
</reference>
<dbReference type="InterPro" id="IPR022591">
    <property type="entry name" value="TAF1_HAT_dom"/>
</dbReference>
<evidence type="ECO:0000259" key="7">
    <source>
        <dbReference type="PROSITE" id="PS50014"/>
    </source>
</evidence>
<dbReference type="GO" id="GO:0017025">
    <property type="term" value="F:TBP-class protein binding"/>
    <property type="evidence" value="ECO:0007669"/>
    <property type="project" value="InterPro"/>
</dbReference>
<evidence type="ECO:0000313" key="8">
    <source>
        <dbReference type="EMBL" id="KAJ3051789.1"/>
    </source>
</evidence>
<keyword evidence="3 5" id="KW-0103">Bromodomain</keyword>
<proteinExistence type="inferred from homology"/>
<dbReference type="GO" id="GO:0005669">
    <property type="term" value="C:transcription factor TFIID complex"/>
    <property type="evidence" value="ECO:0007669"/>
    <property type="project" value="InterPro"/>
</dbReference>
<dbReference type="EMBL" id="JADGJD010000359">
    <property type="protein sequence ID" value="KAJ3051789.1"/>
    <property type="molecule type" value="Genomic_DNA"/>
</dbReference>
<dbReference type="GO" id="GO:0004402">
    <property type="term" value="F:histone acetyltransferase activity"/>
    <property type="evidence" value="ECO:0007669"/>
    <property type="project" value="InterPro"/>
</dbReference>
<evidence type="ECO:0000256" key="4">
    <source>
        <dbReference type="ARBA" id="ARBA00023242"/>
    </source>
</evidence>